<evidence type="ECO:0000313" key="2">
    <source>
        <dbReference type="EMBL" id="MBF1383621.1"/>
    </source>
</evidence>
<organism evidence="2 3">
    <name type="scientific">Prevotella aurantiaca</name>
    <dbReference type="NCBI Taxonomy" id="596085"/>
    <lineage>
        <taxon>Bacteria</taxon>
        <taxon>Pseudomonadati</taxon>
        <taxon>Bacteroidota</taxon>
        <taxon>Bacteroidia</taxon>
        <taxon>Bacteroidales</taxon>
        <taxon>Prevotellaceae</taxon>
        <taxon>Prevotella</taxon>
    </lineage>
</organism>
<dbReference type="EMBL" id="JABZSJ010000005">
    <property type="protein sequence ID" value="MBF1383621.1"/>
    <property type="molecule type" value="Genomic_DNA"/>
</dbReference>
<dbReference type="AlphaFoldDB" id="A0A930MY87"/>
<keyword evidence="1" id="KW-0732">Signal</keyword>
<name>A0A930MY87_9BACT</name>
<dbReference type="RefSeq" id="WP_273158383.1">
    <property type="nucleotide sequence ID" value="NZ_JABZSJ010000005.1"/>
</dbReference>
<accession>A0A930MY87</accession>
<evidence type="ECO:0000256" key="1">
    <source>
        <dbReference type="SAM" id="SignalP"/>
    </source>
</evidence>
<reference evidence="2" key="1">
    <citation type="submission" date="2020-04" db="EMBL/GenBank/DDBJ databases">
        <title>Deep metagenomics examines the oral microbiome during advanced dental caries in children, revealing novel taxa and co-occurrences with host molecules.</title>
        <authorList>
            <person name="Baker J.L."/>
            <person name="Morton J.T."/>
            <person name="Dinis M."/>
            <person name="Alvarez R."/>
            <person name="Tran N.C."/>
            <person name="Knight R."/>
            <person name="Edlund A."/>
        </authorList>
    </citation>
    <scope>NUCLEOTIDE SEQUENCE</scope>
    <source>
        <strain evidence="2">JCVI_44_bin.5</strain>
    </source>
</reference>
<feature type="signal peptide" evidence="1">
    <location>
        <begin position="1"/>
        <end position="18"/>
    </location>
</feature>
<gene>
    <name evidence="2" type="ORF">HXN26_01990</name>
</gene>
<proteinExistence type="predicted"/>
<feature type="chain" id="PRO_5038082775" description="Outer membrane protein beta-barrel domain-containing protein" evidence="1">
    <location>
        <begin position="19"/>
        <end position="278"/>
    </location>
</feature>
<sequence length="278" mass="31212">MKQLLLTLAFVAAVPVMAAEVNDTTIHYANKQIVLSKDSVSLNVAVYNKDGNMLAKTKETSYIDGQEVERFFISSPFVPIRRKGRHNFYSHIPDFYVGANLLNGGKDMHSKDVKSLEWGINFFDVSLSLNASNTLGLVSAFQIGFIHNHFHPNYMLDDTDGTPVIVRNSAEKVKTSFIKYSYCKIPVMIEWQNKFAGKPLYFGLGCSLDFKGEIKSKYRIGKERFTVSRNLDTNPVGLNLEAYFGIKYVSIYAHYSLTKLMNSGPACHPFGIGIGFDM</sequence>
<dbReference type="Proteomes" id="UP000771736">
    <property type="component" value="Unassembled WGS sequence"/>
</dbReference>
<protein>
    <recommendedName>
        <fullName evidence="4">Outer membrane protein beta-barrel domain-containing protein</fullName>
    </recommendedName>
</protein>
<comment type="caution">
    <text evidence="2">The sequence shown here is derived from an EMBL/GenBank/DDBJ whole genome shotgun (WGS) entry which is preliminary data.</text>
</comment>
<evidence type="ECO:0008006" key="4">
    <source>
        <dbReference type="Google" id="ProtNLM"/>
    </source>
</evidence>
<evidence type="ECO:0000313" key="3">
    <source>
        <dbReference type="Proteomes" id="UP000771736"/>
    </source>
</evidence>